<evidence type="ECO:0000259" key="9">
    <source>
        <dbReference type="Pfam" id="PF00764"/>
    </source>
</evidence>
<accession>A0ABY2RYL1</accession>
<dbReference type="Proteomes" id="UP000309992">
    <property type="component" value="Unassembled WGS sequence"/>
</dbReference>
<feature type="binding site" evidence="8">
    <location>
        <begin position="8"/>
        <end position="16"/>
    </location>
    <ligand>
        <name>ATP</name>
        <dbReference type="ChEBI" id="CHEBI:30616"/>
    </ligand>
</feature>
<feature type="binding site" evidence="8">
    <location>
        <position position="123"/>
    </location>
    <ligand>
        <name>L-citrulline</name>
        <dbReference type="ChEBI" id="CHEBI:57743"/>
    </ligand>
</feature>
<keyword evidence="4 8" id="KW-0436">Ligase</keyword>
<evidence type="ECO:0000256" key="7">
    <source>
        <dbReference type="ARBA" id="ARBA00022840"/>
    </source>
</evidence>
<keyword evidence="3 8" id="KW-0055">Arginine biosynthesis</keyword>
<comment type="subcellular location">
    <subcellularLocation>
        <location evidence="8">Cytoplasm</location>
    </subcellularLocation>
</comment>
<name>A0ABY2RYL1_9PSEU</name>
<sequence length="400" mass="43813">MTDRVVLAYSGGLDTSVAIGWIAEETGAEVVAVAVDLGQGGEDLETIRKRALDCGAVEAVVADARDEFADQYCLPALQANALYMDRYPLVSALSRPVIVKHLAEAAKYHGATTVAHGCTGKGNDQVRFEVGIGALAPDLDVLAPVRDFAWTREKAIAYAEERDLPIDVTKKSPFSIDQNVWGRAVETGILEDLWNAPPKEVYSYTQDPTVHFQAPDELVITFDKGVPVAIDGKPVTMLEAIKELNTRAGAHGIGRLDMVEDRLVGIKSREVYEAPGAIALITAHQELENVTVERDLARFKRQVEQRWGELVYDGLWFSPLKDALDGFVAKTQEHVTGEIRMVLHGGTATVTGRRSDESLYDFNLATYDEGDTFDQSLAKGFVQLWGLPSKIAAKRQQSKN</sequence>
<keyword evidence="12" id="KW-1185">Reference proteome</keyword>
<proteinExistence type="inferred from homology"/>
<keyword evidence="6 8" id="KW-0547">Nucleotide-binding</keyword>
<dbReference type="RefSeq" id="WP_112272127.1">
    <property type="nucleotide sequence ID" value="NZ_SWMS01000018.1"/>
</dbReference>
<evidence type="ECO:0000256" key="8">
    <source>
        <dbReference type="HAMAP-Rule" id="MF_00005"/>
    </source>
</evidence>
<dbReference type="HAMAP" id="MF_00005">
    <property type="entry name" value="Arg_succ_synth_type1"/>
    <property type="match status" value="1"/>
</dbReference>
<comment type="caution">
    <text evidence="11">The sequence shown here is derived from an EMBL/GenBank/DDBJ whole genome shotgun (WGS) entry which is preliminary data.</text>
</comment>
<evidence type="ECO:0000256" key="5">
    <source>
        <dbReference type="ARBA" id="ARBA00022605"/>
    </source>
</evidence>
<dbReference type="NCBIfam" id="TIGR00032">
    <property type="entry name" value="argG"/>
    <property type="match status" value="1"/>
</dbReference>
<evidence type="ECO:0000256" key="6">
    <source>
        <dbReference type="ARBA" id="ARBA00022741"/>
    </source>
</evidence>
<evidence type="ECO:0000313" key="12">
    <source>
        <dbReference type="Proteomes" id="UP000309992"/>
    </source>
</evidence>
<feature type="binding site" evidence="8">
    <location>
        <position position="272"/>
    </location>
    <ligand>
        <name>L-citrulline</name>
        <dbReference type="ChEBI" id="CHEBI:57743"/>
    </ligand>
</feature>
<keyword evidence="8" id="KW-0963">Cytoplasm</keyword>
<dbReference type="Gene3D" id="1.20.5.470">
    <property type="entry name" value="Single helix bin"/>
    <property type="match status" value="1"/>
</dbReference>
<feature type="binding site" evidence="8">
    <location>
        <position position="119"/>
    </location>
    <ligand>
        <name>L-aspartate</name>
        <dbReference type="ChEBI" id="CHEBI:29991"/>
    </ligand>
</feature>
<feature type="binding site" evidence="8">
    <location>
        <position position="260"/>
    </location>
    <ligand>
        <name>L-citrulline</name>
        <dbReference type="ChEBI" id="CHEBI:57743"/>
    </ligand>
</feature>
<dbReference type="PANTHER" id="PTHR11587">
    <property type="entry name" value="ARGININOSUCCINATE SYNTHASE"/>
    <property type="match status" value="1"/>
</dbReference>
<dbReference type="Gene3D" id="3.40.50.620">
    <property type="entry name" value="HUPs"/>
    <property type="match status" value="1"/>
</dbReference>
<feature type="binding site" evidence="8">
    <location>
        <position position="87"/>
    </location>
    <ligand>
        <name>L-citrulline</name>
        <dbReference type="ChEBI" id="CHEBI:57743"/>
    </ligand>
</feature>
<dbReference type="NCBIfam" id="NF001770">
    <property type="entry name" value="PRK00509.1"/>
    <property type="match status" value="1"/>
</dbReference>
<feature type="binding site" evidence="8">
    <location>
        <position position="175"/>
    </location>
    <ligand>
        <name>L-citrulline</name>
        <dbReference type="ChEBI" id="CHEBI:57743"/>
    </ligand>
</feature>
<dbReference type="SUPFAM" id="SSF52402">
    <property type="entry name" value="Adenine nucleotide alpha hydrolases-like"/>
    <property type="match status" value="1"/>
</dbReference>
<reference evidence="11 12" key="1">
    <citation type="journal article" date="2015" name="Antonie Van Leeuwenhoek">
        <title>Prauserella endophytica sp. nov., an endophytic actinobacterium isolated from Tamarix taklamakanensis.</title>
        <authorList>
            <person name="Liu J.M."/>
            <person name="Habden X."/>
            <person name="Guo L."/>
            <person name="Tuo L."/>
            <person name="Jiang Z.K."/>
            <person name="Liu S.W."/>
            <person name="Liu X.F."/>
            <person name="Chen L."/>
            <person name="Li R.F."/>
            <person name="Zhang Y.Q."/>
            <person name="Sun C.H."/>
        </authorList>
    </citation>
    <scope>NUCLEOTIDE SEQUENCE [LARGE SCALE GENOMIC DNA]</scope>
    <source>
        <strain evidence="11 12">CGMCC 4.7182</strain>
    </source>
</reference>
<evidence type="ECO:0000259" key="10">
    <source>
        <dbReference type="Pfam" id="PF20979"/>
    </source>
</evidence>
<dbReference type="PROSITE" id="PS00564">
    <property type="entry name" value="ARGININOSUCCIN_SYN_1"/>
    <property type="match status" value="1"/>
</dbReference>
<evidence type="ECO:0000256" key="2">
    <source>
        <dbReference type="ARBA" id="ARBA00012286"/>
    </source>
</evidence>
<dbReference type="InterPro" id="IPR023434">
    <property type="entry name" value="Arginosuc_synth_type_1_subfam"/>
</dbReference>
<dbReference type="SUPFAM" id="SSF69864">
    <property type="entry name" value="Argininosuccinate synthetase, C-terminal domain"/>
    <property type="match status" value="1"/>
</dbReference>
<dbReference type="Pfam" id="PF00764">
    <property type="entry name" value="Arginosuc_synth"/>
    <property type="match status" value="1"/>
</dbReference>
<dbReference type="CDD" id="cd01999">
    <property type="entry name" value="ASS"/>
    <property type="match status" value="1"/>
</dbReference>
<dbReference type="InterPro" id="IPR018223">
    <property type="entry name" value="Arginosuc_synth_CS"/>
</dbReference>
<protein>
    <recommendedName>
        <fullName evidence="2 8">Argininosuccinate synthase</fullName>
        <ecNumber evidence="2 8">6.3.4.5</ecNumber>
    </recommendedName>
    <alternativeName>
        <fullName evidence="8">Citrulline--aspartate ligase</fullName>
    </alternativeName>
</protein>
<dbReference type="InterPro" id="IPR014729">
    <property type="entry name" value="Rossmann-like_a/b/a_fold"/>
</dbReference>
<dbReference type="InterPro" id="IPR001518">
    <property type="entry name" value="Arginosuc_synth"/>
</dbReference>
<dbReference type="Pfam" id="PF20979">
    <property type="entry name" value="Arginosuc_syn_C"/>
    <property type="match status" value="1"/>
</dbReference>
<dbReference type="InterPro" id="IPR048268">
    <property type="entry name" value="Arginosuc_syn_C"/>
</dbReference>
<comment type="similarity">
    <text evidence="8">Belongs to the argininosuccinate synthase family. Type 1 subfamily.</text>
</comment>
<dbReference type="PANTHER" id="PTHR11587:SF2">
    <property type="entry name" value="ARGININOSUCCINATE SYNTHASE"/>
    <property type="match status" value="1"/>
</dbReference>
<feature type="domain" description="Arginosuccinate synthase-like N-terminal" evidence="9">
    <location>
        <begin position="4"/>
        <end position="165"/>
    </location>
</feature>
<feature type="binding site" evidence="8">
    <location>
        <position position="123"/>
    </location>
    <ligand>
        <name>L-aspartate</name>
        <dbReference type="ChEBI" id="CHEBI:29991"/>
    </ligand>
</feature>
<feature type="binding site" evidence="8">
    <location>
        <position position="127"/>
    </location>
    <ligand>
        <name>L-citrulline</name>
        <dbReference type="ChEBI" id="CHEBI:57743"/>
    </ligand>
</feature>
<feature type="binding site" evidence="8">
    <location>
        <position position="124"/>
    </location>
    <ligand>
        <name>L-aspartate</name>
        <dbReference type="ChEBI" id="CHEBI:29991"/>
    </ligand>
</feature>
<comment type="catalytic activity">
    <reaction evidence="8">
        <text>L-citrulline + L-aspartate + ATP = 2-(N(omega)-L-arginino)succinate + AMP + diphosphate + H(+)</text>
        <dbReference type="Rhea" id="RHEA:10932"/>
        <dbReference type="ChEBI" id="CHEBI:15378"/>
        <dbReference type="ChEBI" id="CHEBI:29991"/>
        <dbReference type="ChEBI" id="CHEBI:30616"/>
        <dbReference type="ChEBI" id="CHEBI:33019"/>
        <dbReference type="ChEBI" id="CHEBI:57472"/>
        <dbReference type="ChEBI" id="CHEBI:57743"/>
        <dbReference type="ChEBI" id="CHEBI:456215"/>
        <dbReference type="EC" id="6.3.4.5"/>
    </reaction>
</comment>
<comment type="subunit">
    <text evidence="8">Homotetramer.</text>
</comment>
<gene>
    <name evidence="8" type="primary">argG</name>
    <name evidence="11" type="ORF">FCN18_26965</name>
</gene>
<comment type="pathway">
    <text evidence="1 8">Amino-acid biosynthesis; L-arginine biosynthesis; L-arginine from L-ornithine and carbamoyl phosphate: step 2/3.</text>
</comment>
<dbReference type="EC" id="6.3.4.5" evidence="2 8"/>
<dbReference type="PROSITE" id="PS00565">
    <property type="entry name" value="ARGININOSUCCIN_SYN_2"/>
    <property type="match status" value="1"/>
</dbReference>
<feature type="domain" description="Arginosuccinate synthase C-terminal" evidence="10">
    <location>
        <begin position="174"/>
        <end position="391"/>
    </location>
</feature>
<dbReference type="InterPro" id="IPR024074">
    <property type="entry name" value="AS_cat/multimer_dom_body"/>
</dbReference>
<evidence type="ECO:0000256" key="4">
    <source>
        <dbReference type="ARBA" id="ARBA00022598"/>
    </source>
</evidence>
<keyword evidence="5 8" id="KW-0028">Amino-acid biosynthesis</keyword>
<evidence type="ECO:0000256" key="1">
    <source>
        <dbReference type="ARBA" id="ARBA00004967"/>
    </source>
</evidence>
<organism evidence="11 12">
    <name type="scientific">Prauserella endophytica</name>
    <dbReference type="NCBI Taxonomy" id="1592324"/>
    <lineage>
        <taxon>Bacteria</taxon>
        <taxon>Bacillati</taxon>
        <taxon>Actinomycetota</taxon>
        <taxon>Actinomycetes</taxon>
        <taxon>Pseudonocardiales</taxon>
        <taxon>Pseudonocardiaceae</taxon>
        <taxon>Prauserella</taxon>
        <taxon>Prauserella coralliicola group</taxon>
    </lineage>
</organism>
<comment type="caution">
    <text evidence="8">Lacks conserved residue(s) required for the propagation of feature annotation.</text>
</comment>
<dbReference type="Gene3D" id="3.90.1260.10">
    <property type="entry name" value="Argininosuccinate synthetase, chain A, domain 2"/>
    <property type="match status" value="1"/>
</dbReference>
<dbReference type="InterPro" id="IPR048267">
    <property type="entry name" value="Arginosuc_syn_N"/>
</dbReference>
<evidence type="ECO:0000313" key="11">
    <source>
        <dbReference type="EMBL" id="TKG65166.1"/>
    </source>
</evidence>
<feature type="binding site" evidence="8">
    <location>
        <position position="117"/>
    </location>
    <ligand>
        <name>ATP</name>
        <dbReference type="ChEBI" id="CHEBI:30616"/>
    </ligand>
</feature>
<dbReference type="GO" id="GO:0004055">
    <property type="term" value="F:argininosuccinate synthase activity"/>
    <property type="evidence" value="ECO:0007669"/>
    <property type="project" value="UniProtKB-EC"/>
</dbReference>
<keyword evidence="7 8" id="KW-0067">ATP-binding</keyword>
<evidence type="ECO:0000256" key="3">
    <source>
        <dbReference type="ARBA" id="ARBA00022571"/>
    </source>
</evidence>
<dbReference type="EMBL" id="SWMS01000018">
    <property type="protein sequence ID" value="TKG65166.1"/>
    <property type="molecule type" value="Genomic_DNA"/>
</dbReference>